<feature type="chain" id="PRO_5034113681" evidence="9">
    <location>
        <begin position="23"/>
        <end position="546"/>
    </location>
</feature>
<dbReference type="GO" id="GO:0006508">
    <property type="term" value="P:proteolysis"/>
    <property type="evidence" value="ECO:0007669"/>
    <property type="project" value="UniProtKB-KW"/>
</dbReference>
<dbReference type="SMART" id="SM00680">
    <property type="entry name" value="CLIP"/>
    <property type="match status" value="1"/>
</dbReference>
<dbReference type="RefSeq" id="XP_018010860.1">
    <property type="nucleotide sequence ID" value="XM_018155371.2"/>
</dbReference>
<evidence type="ECO:0000256" key="5">
    <source>
        <dbReference type="ARBA" id="ARBA00023157"/>
    </source>
</evidence>
<evidence type="ECO:0000313" key="13">
    <source>
        <dbReference type="RefSeq" id="XP_018010860.1"/>
    </source>
</evidence>
<dbReference type="GO" id="GO:0004252">
    <property type="term" value="F:serine-type endopeptidase activity"/>
    <property type="evidence" value="ECO:0007669"/>
    <property type="project" value="InterPro"/>
</dbReference>
<keyword evidence="2 9" id="KW-0732">Signal</keyword>
<dbReference type="CDD" id="cd00190">
    <property type="entry name" value="Tryp_SPc"/>
    <property type="match status" value="1"/>
</dbReference>
<feature type="domain" description="Clip" evidence="11">
    <location>
        <begin position="171"/>
        <end position="214"/>
    </location>
</feature>
<dbReference type="FunFam" id="2.40.10.10:FF:000006">
    <property type="entry name" value="Serine proteinase stubble"/>
    <property type="match status" value="1"/>
</dbReference>
<evidence type="ECO:0000256" key="7">
    <source>
        <dbReference type="RuleBase" id="RU363034"/>
    </source>
</evidence>
<gene>
    <name evidence="13" type="primary">LOC108668199</name>
</gene>
<dbReference type="OMA" id="PYVIPIC"/>
<feature type="signal peptide" evidence="9">
    <location>
        <begin position="1"/>
        <end position="22"/>
    </location>
</feature>
<dbReference type="InterPro" id="IPR009003">
    <property type="entry name" value="Peptidase_S1_PA"/>
</dbReference>
<organism evidence="12 13">
    <name type="scientific">Hyalella azteca</name>
    <name type="common">Amphipod</name>
    <dbReference type="NCBI Taxonomy" id="294128"/>
    <lineage>
        <taxon>Eukaryota</taxon>
        <taxon>Metazoa</taxon>
        <taxon>Ecdysozoa</taxon>
        <taxon>Arthropoda</taxon>
        <taxon>Crustacea</taxon>
        <taxon>Multicrustacea</taxon>
        <taxon>Malacostraca</taxon>
        <taxon>Eumalacostraca</taxon>
        <taxon>Peracarida</taxon>
        <taxon>Amphipoda</taxon>
        <taxon>Senticaudata</taxon>
        <taxon>Talitrida</taxon>
        <taxon>Talitroidea</taxon>
        <taxon>Hyalellidae</taxon>
        <taxon>Hyalella</taxon>
    </lineage>
</organism>
<evidence type="ECO:0000256" key="8">
    <source>
        <dbReference type="SAM" id="MobiDB-lite"/>
    </source>
</evidence>
<keyword evidence="1 7" id="KW-0645">Protease</keyword>
<evidence type="ECO:0000256" key="2">
    <source>
        <dbReference type="ARBA" id="ARBA00022729"/>
    </source>
</evidence>
<dbReference type="PROSITE" id="PS51888">
    <property type="entry name" value="CLIP"/>
    <property type="match status" value="1"/>
</dbReference>
<dbReference type="PANTHER" id="PTHR24252">
    <property type="entry name" value="ACROSIN-RELATED"/>
    <property type="match status" value="1"/>
</dbReference>
<evidence type="ECO:0000256" key="1">
    <source>
        <dbReference type="ARBA" id="ARBA00022670"/>
    </source>
</evidence>
<keyword evidence="4 7" id="KW-0720">Serine protease</keyword>
<dbReference type="Pfam" id="PF00089">
    <property type="entry name" value="Trypsin"/>
    <property type="match status" value="1"/>
</dbReference>
<dbReference type="InterPro" id="IPR001254">
    <property type="entry name" value="Trypsin_dom"/>
</dbReference>
<dbReference type="InterPro" id="IPR001314">
    <property type="entry name" value="Peptidase_S1A"/>
</dbReference>
<dbReference type="InterPro" id="IPR043504">
    <property type="entry name" value="Peptidase_S1_PA_chymotrypsin"/>
</dbReference>
<evidence type="ECO:0000256" key="4">
    <source>
        <dbReference type="ARBA" id="ARBA00022825"/>
    </source>
</evidence>
<feature type="domain" description="Peptidase S1" evidence="10">
    <location>
        <begin position="296"/>
        <end position="545"/>
    </location>
</feature>
<protein>
    <submittedName>
        <fullName evidence="13">Proclotting enzyme-like isoform X1</fullName>
    </submittedName>
</protein>
<dbReference type="Proteomes" id="UP000694843">
    <property type="component" value="Unplaced"/>
</dbReference>
<feature type="region of interest" description="Disordered" evidence="8">
    <location>
        <begin position="140"/>
        <end position="173"/>
    </location>
</feature>
<dbReference type="SUPFAM" id="SSF50494">
    <property type="entry name" value="Trypsin-like serine proteases"/>
    <property type="match status" value="1"/>
</dbReference>
<dbReference type="InterPro" id="IPR022700">
    <property type="entry name" value="CLIP"/>
</dbReference>
<feature type="region of interest" description="Disordered" evidence="8">
    <location>
        <begin position="215"/>
        <end position="251"/>
    </location>
</feature>
<keyword evidence="12" id="KW-1185">Reference proteome</keyword>
<evidence type="ECO:0000256" key="3">
    <source>
        <dbReference type="ARBA" id="ARBA00022801"/>
    </source>
</evidence>
<dbReference type="GeneID" id="108668199"/>
<dbReference type="OrthoDB" id="6348928at2759"/>
<dbReference type="PRINTS" id="PR00722">
    <property type="entry name" value="CHYMOTRYPSIN"/>
</dbReference>
<evidence type="ECO:0000256" key="6">
    <source>
        <dbReference type="ARBA" id="ARBA00024195"/>
    </source>
</evidence>
<dbReference type="PROSITE" id="PS51257">
    <property type="entry name" value="PROKAR_LIPOPROTEIN"/>
    <property type="match status" value="1"/>
</dbReference>
<reference evidence="13" key="1">
    <citation type="submission" date="2025-08" db="UniProtKB">
        <authorList>
            <consortium name="RefSeq"/>
        </authorList>
    </citation>
    <scope>IDENTIFICATION</scope>
    <source>
        <tissue evidence="13">Whole organism</tissue>
    </source>
</reference>
<evidence type="ECO:0000259" key="11">
    <source>
        <dbReference type="PROSITE" id="PS51888"/>
    </source>
</evidence>
<accession>A0A8B7NB97</accession>
<dbReference type="PROSITE" id="PS00134">
    <property type="entry name" value="TRYPSIN_HIS"/>
    <property type="match status" value="1"/>
</dbReference>
<dbReference type="InterPro" id="IPR033116">
    <property type="entry name" value="TRYPSIN_SER"/>
</dbReference>
<evidence type="ECO:0000256" key="9">
    <source>
        <dbReference type="SAM" id="SignalP"/>
    </source>
</evidence>
<sequence>MFCRWLLLSVAGSLLVSCQVLAQFNSTDPSLNSILTNADQSSPIIRAYTLSNDFPKRMVNSYLKLQSNSSSNKFPLKIHKRSIEEITKEIKSIVGDSNVRVATELQQGLSLSDVSLLAVNNSGSSSPDVTLNIGNNSVTIPGDTIPMGPKESKQSSRERRQLHSGEDEARTCTTPSQELGYCKDLADCPDLILDLNTLRRSVCFKSIFVPGVCCPKSGQRSDDTTTQRPIGVQRPSRPTSETRPISRPQPPNVNIYDADPAASQPNHAFAARPHAPPVHPNARFRCGTARVPETRVVGGHEAARGKWPWMAAIFLHGPKKTEFWCGGSLISAKFVLTAAHCTKDPAGKTFNPQQFTVRLGDHNIFSHEDDHLSNPKTYKVSTIRPHPEFKSRGFYNDLALIKLAEEVLFNDYIAPICLPPPDMAVRELDHLVGFTPTVIGYGSTFYDGTESPVLREAKLPVWRNADCDSAYLQPITDIFMCAGYAAGGTDACQGDSGGPLLLYGSSLQWIQIGVVSFGNRCAEPGYPGVYTRLTKFMPWIHDNMLL</sequence>
<dbReference type="SMART" id="SM00020">
    <property type="entry name" value="Tryp_SPc"/>
    <property type="match status" value="1"/>
</dbReference>
<evidence type="ECO:0000259" key="10">
    <source>
        <dbReference type="PROSITE" id="PS50240"/>
    </source>
</evidence>
<name>A0A8B7NB97_HYAAZ</name>
<dbReference type="AlphaFoldDB" id="A0A8B7NB97"/>
<keyword evidence="5" id="KW-1015">Disulfide bond</keyword>
<dbReference type="Gene3D" id="2.40.10.10">
    <property type="entry name" value="Trypsin-like serine proteases"/>
    <property type="match status" value="1"/>
</dbReference>
<dbReference type="InterPro" id="IPR018114">
    <property type="entry name" value="TRYPSIN_HIS"/>
</dbReference>
<keyword evidence="3 7" id="KW-0378">Hydrolase</keyword>
<dbReference type="KEGG" id="hazt:108668199"/>
<proteinExistence type="inferred from homology"/>
<dbReference type="PROSITE" id="PS00135">
    <property type="entry name" value="TRYPSIN_SER"/>
    <property type="match status" value="1"/>
</dbReference>
<feature type="compositionally biased region" description="Basic and acidic residues" evidence="8">
    <location>
        <begin position="150"/>
        <end position="170"/>
    </location>
</feature>
<dbReference type="PANTHER" id="PTHR24252:SF7">
    <property type="entry name" value="HYALIN"/>
    <property type="match status" value="1"/>
</dbReference>
<dbReference type="PROSITE" id="PS50240">
    <property type="entry name" value="TRYPSIN_DOM"/>
    <property type="match status" value="1"/>
</dbReference>
<evidence type="ECO:0000313" key="12">
    <source>
        <dbReference type="Proteomes" id="UP000694843"/>
    </source>
</evidence>
<comment type="similarity">
    <text evidence="6">Belongs to the peptidase S1 family. CLIP subfamily.</text>
</comment>